<dbReference type="Proteomes" id="UP000012371">
    <property type="component" value="Unassembled WGS sequence"/>
</dbReference>
<organism evidence="1 2">
    <name type="scientific">Leptospira terpstrae serovar Hualin str. LT 11-33 = ATCC 700639</name>
    <dbReference type="NCBI Taxonomy" id="1257025"/>
    <lineage>
        <taxon>Bacteria</taxon>
        <taxon>Pseudomonadati</taxon>
        <taxon>Spirochaetota</taxon>
        <taxon>Spirochaetia</taxon>
        <taxon>Leptospirales</taxon>
        <taxon>Leptospiraceae</taxon>
        <taxon>Leptospira</taxon>
    </lineage>
</organism>
<accession>N1VZ59</accession>
<protein>
    <submittedName>
        <fullName evidence="1">Uncharacterized protein</fullName>
    </submittedName>
</protein>
<sequence length="185" mass="21871">MRDLFWTDFLRELIQRNELTVSLKSYNDFHDHFKKREDNAKQFESLNEAFSEFIKYTESKNPISRAEFQEIYRNVHSVQQTVKEIFAHINQTLTVKCVDDVNIFECLGNISSELNTLRILLGDVSTDHIENFEESDRHALQSRFESKPLPRGFVESELLEIAMDEFRIEKYLIRNNGVPKGFTEK</sequence>
<gene>
    <name evidence="1" type="ORF">LEP1GSC203_3886</name>
</gene>
<name>N1VZ59_9LEPT</name>
<evidence type="ECO:0000313" key="1">
    <source>
        <dbReference type="EMBL" id="EMY62047.1"/>
    </source>
</evidence>
<dbReference type="RefSeq" id="WP_002973389.1">
    <property type="nucleotide sequence ID" value="NZ_AOGW02000009.1"/>
</dbReference>
<keyword evidence="2" id="KW-1185">Reference proteome</keyword>
<dbReference type="AlphaFoldDB" id="N1VZ59"/>
<evidence type="ECO:0000313" key="2">
    <source>
        <dbReference type="Proteomes" id="UP000012371"/>
    </source>
</evidence>
<proteinExistence type="predicted"/>
<comment type="caution">
    <text evidence="1">The sequence shown here is derived from an EMBL/GenBank/DDBJ whole genome shotgun (WGS) entry which is preliminary data.</text>
</comment>
<dbReference type="OrthoDB" id="9937812at2"/>
<dbReference type="EMBL" id="AOGW02000009">
    <property type="protein sequence ID" value="EMY62047.1"/>
    <property type="molecule type" value="Genomic_DNA"/>
</dbReference>
<reference evidence="1" key="1">
    <citation type="submission" date="2013-03" db="EMBL/GenBank/DDBJ databases">
        <authorList>
            <person name="Harkins D.M."/>
            <person name="Durkin A.S."/>
            <person name="Brinkac L.M."/>
            <person name="Haft D.H."/>
            <person name="Selengut J.D."/>
            <person name="Sanka R."/>
            <person name="DePew J."/>
            <person name="Purushe J."/>
            <person name="Hartskeerl R.A."/>
            <person name="Ahmed A."/>
            <person name="van der Linden H."/>
            <person name="Goris M.G.A."/>
            <person name="Vinetz J.M."/>
            <person name="Sutton G.G."/>
            <person name="Nierman W.C."/>
            <person name="Fouts D.E."/>
        </authorList>
    </citation>
    <scope>NUCLEOTIDE SEQUENCE [LARGE SCALE GENOMIC DNA]</scope>
    <source>
        <strain evidence="1">LT 11-33</strain>
    </source>
</reference>